<keyword evidence="4 9" id="KW-0812">Transmembrane</keyword>
<dbReference type="InterPro" id="IPR018108">
    <property type="entry name" value="MCP_transmembrane"/>
</dbReference>
<evidence type="ECO:0000256" key="5">
    <source>
        <dbReference type="ARBA" id="ARBA00022737"/>
    </source>
</evidence>
<dbReference type="GO" id="GO:1990575">
    <property type="term" value="P:mitochondrial L-ornithine transmembrane transport"/>
    <property type="evidence" value="ECO:0007669"/>
    <property type="project" value="TreeGrafter"/>
</dbReference>
<feature type="repeat" description="Solcar" evidence="9">
    <location>
        <begin position="275"/>
        <end position="361"/>
    </location>
</feature>
<dbReference type="Pfam" id="PF00153">
    <property type="entry name" value="Mito_carr"/>
    <property type="match status" value="3"/>
</dbReference>
<feature type="repeat" description="Solcar" evidence="9">
    <location>
        <begin position="128"/>
        <end position="252"/>
    </location>
</feature>
<keyword evidence="5" id="KW-0677">Repeat</keyword>
<evidence type="ECO:0000256" key="7">
    <source>
        <dbReference type="ARBA" id="ARBA00023128"/>
    </source>
</evidence>
<dbReference type="Proteomes" id="UP000827549">
    <property type="component" value="Chromosome 1"/>
</dbReference>
<dbReference type="EMBL" id="CP086714">
    <property type="protein sequence ID" value="WOO77196.1"/>
    <property type="molecule type" value="Genomic_DNA"/>
</dbReference>
<dbReference type="PANTHER" id="PTHR45624:SF31">
    <property type="entry name" value="MITOCHONDRIAL ORNITHINE TRANSPORTER 1"/>
    <property type="match status" value="1"/>
</dbReference>
<dbReference type="RefSeq" id="XP_062623228.1">
    <property type="nucleotide sequence ID" value="XM_062767244.1"/>
</dbReference>
<dbReference type="SUPFAM" id="SSF103506">
    <property type="entry name" value="Mitochondrial carrier"/>
    <property type="match status" value="1"/>
</dbReference>
<protein>
    <submittedName>
        <fullName evidence="11">Amino-acid transporter arg-13</fullName>
    </submittedName>
</protein>
<evidence type="ECO:0000256" key="3">
    <source>
        <dbReference type="ARBA" id="ARBA00022448"/>
    </source>
</evidence>
<evidence type="ECO:0000256" key="1">
    <source>
        <dbReference type="ARBA" id="ARBA00004225"/>
    </source>
</evidence>
<keyword evidence="3 10" id="KW-0813">Transport</keyword>
<comment type="similarity">
    <text evidence="2 10">Belongs to the mitochondrial carrier (TC 2.A.29) family.</text>
</comment>
<keyword evidence="6" id="KW-1133">Transmembrane helix</keyword>
<comment type="subcellular location">
    <subcellularLocation>
        <location evidence="1">Mitochondrion membrane</location>
        <topology evidence="1">Multi-pass membrane protein</topology>
    </subcellularLocation>
</comment>
<evidence type="ECO:0000256" key="9">
    <source>
        <dbReference type="PROSITE-ProRule" id="PRU00282"/>
    </source>
</evidence>
<evidence type="ECO:0000256" key="8">
    <source>
        <dbReference type="ARBA" id="ARBA00023136"/>
    </source>
</evidence>
<dbReference type="InterPro" id="IPR023395">
    <property type="entry name" value="MCP_dom_sf"/>
</dbReference>
<evidence type="ECO:0000313" key="12">
    <source>
        <dbReference type="Proteomes" id="UP000827549"/>
    </source>
</evidence>
<dbReference type="PANTHER" id="PTHR45624">
    <property type="entry name" value="MITOCHONDRIAL BASIC AMINO ACIDS TRANSPORTER-RELATED"/>
    <property type="match status" value="1"/>
</dbReference>
<organism evidence="11 12">
    <name type="scientific">Vanrija pseudolonga</name>
    <dbReference type="NCBI Taxonomy" id="143232"/>
    <lineage>
        <taxon>Eukaryota</taxon>
        <taxon>Fungi</taxon>
        <taxon>Dikarya</taxon>
        <taxon>Basidiomycota</taxon>
        <taxon>Agaricomycotina</taxon>
        <taxon>Tremellomycetes</taxon>
        <taxon>Trichosporonales</taxon>
        <taxon>Trichosporonaceae</taxon>
        <taxon>Vanrija</taxon>
    </lineage>
</organism>
<reference evidence="11" key="1">
    <citation type="submission" date="2023-10" db="EMBL/GenBank/DDBJ databases">
        <authorList>
            <person name="Noh H."/>
        </authorList>
    </citation>
    <scope>NUCLEOTIDE SEQUENCE</scope>
    <source>
        <strain evidence="11">DUCC4014</strain>
    </source>
</reference>
<accession>A0AAF0Y3X6</accession>
<evidence type="ECO:0000256" key="10">
    <source>
        <dbReference type="RuleBase" id="RU000488"/>
    </source>
</evidence>
<dbReference type="Gene3D" id="1.50.40.10">
    <property type="entry name" value="Mitochondrial carrier domain"/>
    <property type="match status" value="1"/>
</dbReference>
<dbReference type="GeneID" id="87804041"/>
<gene>
    <name evidence="11" type="primary">arg-13</name>
    <name evidence="11" type="ORF">LOC62_01G000783</name>
</gene>
<evidence type="ECO:0000313" key="11">
    <source>
        <dbReference type="EMBL" id="WOO77196.1"/>
    </source>
</evidence>
<dbReference type="PROSITE" id="PS50920">
    <property type="entry name" value="SOLCAR"/>
    <property type="match status" value="3"/>
</dbReference>
<dbReference type="AlphaFoldDB" id="A0AAF0Y3X6"/>
<keyword evidence="7" id="KW-0496">Mitochondrion</keyword>
<name>A0AAF0Y3X6_9TREE</name>
<keyword evidence="8 9" id="KW-0472">Membrane</keyword>
<dbReference type="GO" id="GO:0000064">
    <property type="term" value="F:L-ornithine transmembrane transporter activity"/>
    <property type="evidence" value="ECO:0007669"/>
    <property type="project" value="TreeGrafter"/>
</dbReference>
<evidence type="ECO:0000256" key="6">
    <source>
        <dbReference type="ARBA" id="ARBA00022989"/>
    </source>
</evidence>
<dbReference type="InterPro" id="IPR050567">
    <property type="entry name" value="Mitochondrial_Carrier"/>
</dbReference>
<proteinExistence type="inferred from homology"/>
<evidence type="ECO:0000256" key="4">
    <source>
        <dbReference type="ARBA" id="ARBA00022692"/>
    </source>
</evidence>
<keyword evidence="12" id="KW-1185">Reference proteome</keyword>
<dbReference type="GO" id="GO:0031966">
    <property type="term" value="C:mitochondrial membrane"/>
    <property type="evidence" value="ECO:0007669"/>
    <property type="project" value="UniProtKB-SubCell"/>
</dbReference>
<feature type="repeat" description="Solcar" evidence="9">
    <location>
        <begin position="25"/>
        <end position="113"/>
    </location>
</feature>
<sequence>MTDTSTPLSAVRDLTFGSIAGMTAKLFEYPFVSQQHTPVITDSDTPVKDLVKVRLQSQPTDRPPMFKGPLDCFKQTVGKEGIRGLYRGISAPVAGAAAENASLFFVYNKAQAAILALRPGPDGGLRELTTTELGVAGAAAGAFTSFVLTPIELVKCRMQVQMITQSAPTSAVTVKTALSAPASPSSTVTIPPLARPVTTAARPAPLGPFAIIAQTVRTNGIQGLWLGQTGTFLRETGGSFAWFGMYEFVARKFIARRQKQAAADYTVTKADLAPWELMASGACGGVAYNVSLFPADSVKSTMQTSAELHPDRPPPKFFPTFKQIYQTRGIRGLYAGCALTCLRSGPSSAIIFGLFETLNSKLGWIFDTRA</sequence>
<evidence type="ECO:0000256" key="2">
    <source>
        <dbReference type="ARBA" id="ARBA00006375"/>
    </source>
</evidence>